<gene>
    <name evidence="5" type="ORF">DFR24_2650</name>
</gene>
<dbReference type="GO" id="GO:0004805">
    <property type="term" value="F:trehalose-phosphatase activity"/>
    <property type="evidence" value="ECO:0007669"/>
    <property type="project" value="UniProtKB-EC"/>
</dbReference>
<dbReference type="InterPro" id="IPR036412">
    <property type="entry name" value="HAD-like_sf"/>
</dbReference>
<keyword evidence="4" id="KW-0479">Metal-binding</keyword>
<dbReference type="EC" id="3.1.3.12" evidence="4"/>
<dbReference type="InterPro" id="IPR044651">
    <property type="entry name" value="OTSB-like"/>
</dbReference>
<comment type="catalytic activity">
    <reaction evidence="4">
        <text>alpha,alpha-trehalose 6-phosphate + H2O = alpha,alpha-trehalose + phosphate</text>
        <dbReference type="Rhea" id="RHEA:23420"/>
        <dbReference type="ChEBI" id="CHEBI:15377"/>
        <dbReference type="ChEBI" id="CHEBI:16551"/>
        <dbReference type="ChEBI" id="CHEBI:43474"/>
        <dbReference type="ChEBI" id="CHEBI:58429"/>
        <dbReference type="EC" id="3.1.3.12"/>
    </reaction>
</comment>
<dbReference type="GO" id="GO:0000287">
    <property type="term" value="F:magnesium ion binding"/>
    <property type="evidence" value="ECO:0007669"/>
    <property type="project" value="UniProtKB-ARBA"/>
</dbReference>
<dbReference type="NCBIfam" id="TIGR00685">
    <property type="entry name" value="T6PP"/>
    <property type="match status" value="1"/>
</dbReference>
<comment type="cofactor">
    <cofactor evidence="4">
        <name>Mg(2+)</name>
        <dbReference type="ChEBI" id="CHEBI:18420"/>
    </cofactor>
</comment>
<protein>
    <recommendedName>
        <fullName evidence="4">Trehalose 6-phosphate phosphatase</fullName>
        <ecNumber evidence="4">3.1.3.12</ecNumber>
    </recommendedName>
</protein>
<dbReference type="AlphaFoldDB" id="A0A4R7P3E5"/>
<evidence type="ECO:0000256" key="3">
    <source>
        <dbReference type="ARBA" id="ARBA00022801"/>
    </source>
</evidence>
<organism evidence="5 6">
    <name type="scientific">Panacagrimonas perspica</name>
    <dbReference type="NCBI Taxonomy" id="381431"/>
    <lineage>
        <taxon>Bacteria</taxon>
        <taxon>Pseudomonadati</taxon>
        <taxon>Pseudomonadota</taxon>
        <taxon>Gammaproteobacteria</taxon>
        <taxon>Nevskiales</taxon>
        <taxon>Nevskiaceae</taxon>
        <taxon>Panacagrimonas</taxon>
    </lineage>
</organism>
<comment type="function">
    <text evidence="4">Removes the phosphate from trehalose 6-phosphate to produce free trehalose.</text>
</comment>
<evidence type="ECO:0000256" key="1">
    <source>
        <dbReference type="ARBA" id="ARBA00005199"/>
    </source>
</evidence>
<dbReference type="InterPro" id="IPR006379">
    <property type="entry name" value="HAD-SF_hydro_IIB"/>
</dbReference>
<dbReference type="Proteomes" id="UP000295341">
    <property type="component" value="Unassembled WGS sequence"/>
</dbReference>
<evidence type="ECO:0000313" key="6">
    <source>
        <dbReference type="Proteomes" id="UP000295341"/>
    </source>
</evidence>
<comment type="similarity">
    <text evidence="2 4">Belongs to the trehalose phosphatase family.</text>
</comment>
<comment type="caution">
    <text evidence="5">The sequence shown here is derived from an EMBL/GenBank/DDBJ whole genome shotgun (WGS) entry which is preliminary data.</text>
</comment>
<evidence type="ECO:0000256" key="4">
    <source>
        <dbReference type="RuleBase" id="RU361117"/>
    </source>
</evidence>
<dbReference type="Pfam" id="PF02358">
    <property type="entry name" value="Trehalose_PPase"/>
    <property type="match status" value="1"/>
</dbReference>
<dbReference type="CDD" id="cd01627">
    <property type="entry name" value="HAD_TPP"/>
    <property type="match status" value="1"/>
</dbReference>
<evidence type="ECO:0000313" key="5">
    <source>
        <dbReference type="EMBL" id="TDU28283.1"/>
    </source>
</evidence>
<dbReference type="PANTHER" id="PTHR43768">
    <property type="entry name" value="TREHALOSE 6-PHOSPHATE PHOSPHATASE"/>
    <property type="match status" value="1"/>
</dbReference>
<dbReference type="UniPathway" id="UPA00299"/>
<keyword evidence="6" id="KW-1185">Reference proteome</keyword>
<name>A0A4R7P3E5_9GAMM</name>
<dbReference type="Gene3D" id="3.30.70.1020">
    <property type="entry name" value="Trehalose-6-phosphate phosphatase related protein, domain 2"/>
    <property type="match status" value="1"/>
</dbReference>
<comment type="pathway">
    <text evidence="1 4">Glycan biosynthesis; trehalose biosynthesis.</text>
</comment>
<dbReference type="GO" id="GO:0005992">
    <property type="term" value="P:trehalose biosynthetic process"/>
    <property type="evidence" value="ECO:0007669"/>
    <property type="project" value="UniProtKB-UniPathway"/>
</dbReference>
<dbReference type="InterPro" id="IPR003337">
    <property type="entry name" value="Trehalose_PPase"/>
</dbReference>
<dbReference type="OrthoDB" id="9814913at2"/>
<accession>A0A4R7P3E5</accession>
<dbReference type="NCBIfam" id="TIGR01484">
    <property type="entry name" value="HAD-SF-IIB"/>
    <property type="match status" value="1"/>
</dbReference>
<dbReference type="Gene3D" id="3.40.50.1000">
    <property type="entry name" value="HAD superfamily/HAD-like"/>
    <property type="match status" value="1"/>
</dbReference>
<reference evidence="5 6" key="1">
    <citation type="submission" date="2019-03" db="EMBL/GenBank/DDBJ databases">
        <title>Genomic Encyclopedia of Type Strains, Phase IV (KMG-IV): sequencing the most valuable type-strain genomes for metagenomic binning, comparative biology and taxonomic classification.</title>
        <authorList>
            <person name="Goeker M."/>
        </authorList>
    </citation>
    <scope>NUCLEOTIDE SEQUENCE [LARGE SCALE GENOMIC DNA]</scope>
    <source>
        <strain evidence="5 6">DSM 26377</strain>
    </source>
</reference>
<keyword evidence="3 4" id="KW-0378">Hydrolase</keyword>
<dbReference type="EMBL" id="SOBT01000009">
    <property type="protein sequence ID" value="TDU28283.1"/>
    <property type="molecule type" value="Genomic_DNA"/>
</dbReference>
<dbReference type="InterPro" id="IPR023214">
    <property type="entry name" value="HAD_sf"/>
</dbReference>
<dbReference type="PANTHER" id="PTHR43768:SF3">
    <property type="entry name" value="TREHALOSE 6-PHOSPHATE PHOSPHATASE"/>
    <property type="match status" value="1"/>
</dbReference>
<proteinExistence type="inferred from homology"/>
<evidence type="ECO:0000256" key="2">
    <source>
        <dbReference type="ARBA" id="ARBA00008770"/>
    </source>
</evidence>
<dbReference type="SUPFAM" id="SSF56784">
    <property type="entry name" value="HAD-like"/>
    <property type="match status" value="1"/>
</dbReference>
<sequence length="261" mass="27819">MLQTELPTGHEQRELPVPPLLTRDQALFLDVDGCLIELAPTPTEVVVPPWLAGLLTDLGEALDQAVAVISGRSLDVVDSLLAPWHAAGAGVHGAELRLPGSHRIDAAPRGAARIVERLRRQFIDVPGVLIEDKGAAVAIHFARCPEREAECEAALADAMRAVPGMRMQAGRLVREALPATADKGSALRTLMEHPPFAGRVPVFAGDDRTDEAAFAEAEKQRGFGVKVGAGSTAALYRLGTPNQVLLWLQASLASMRGENDE</sequence>
<keyword evidence="4" id="KW-0460">Magnesium</keyword>